<dbReference type="PANTHER" id="PTHR43334">
    <property type="entry name" value="ACETATE--COA LIGASE [ADP-FORMING]"/>
    <property type="match status" value="1"/>
</dbReference>
<dbReference type="Gene3D" id="3.40.50.261">
    <property type="entry name" value="Succinyl-CoA synthetase domains"/>
    <property type="match status" value="2"/>
</dbReference>
<dbReference type="Gene3D" id="3.30.470.20">
    <property type="entry name" value="ATP-grasp fold, B domain"/>
    <property type="match status" value="1"/>
</dbReference>
<evidence type="ECO:0000256" key="5">
    <source>
        <dbReference type="PROSITE-ProRule" id="PRU00409"/>
    </source>
</evidence>
<evidence type="ECO:0000313" key="7">
    <source>
        <dbReference type="EMBL" id="HDL90549.1"/>
    </source>
</evidence>
<keyword evidence="1" id="KW-0436">Ligase</keyword>
<dbReference type="FunFam" id="3.30.1490.20:FF:000020">
    <property type="entry name" value="Protein lysine acetyltransferase"/>
    <property type="match status" value="1"/>
</dbReference>
<dbReference type="AlphaFoldDB" id="A0A7C0WSW0"/>
<comment type="similarity">
    <text evidence="4">In the N-terminal section; belongs to the acetate CoA ligase alpha subunit family.</text>
</comment>
<evidence type="ECO:0000256" key="1">
    <source>
        <dbReference type="ARBA" id="ARBA00022598"/>
    </source>
</evidence>
<dbReference type="SUPFAM" id="SSF52210">
    <property type="entry name" value="Succinyl-CoA synthetase domains"/>
    <property type="match status" value="2"/>
</dbReference>
<feature type="domain" description="ATP-grasp" evidence="6">
    <location>
        <begin position="243"/>
        <end position="279"/>
    </location>
</feature>
<keyword evidence="2 5" id="KW-0547">Nucleotide-binding</keyword>
<dbReference type="Pfam" id="PF13549">
    <property type="entry name" value="ATP-grasp_5"/>
    <property type="match status" value="1"/>
</dbReference>
<dbReference type="GO" id="GO:0046872">
    <property type="term" value="F:metal ion binding"/>
    <property type="evidence" value="ECO:0007669"/>
    <property type="project" value="InterPro"/>
</dbReference>
<evidence type="ECO:0000256" key="2">
    <source>
        <dbReference type="ARBA" id="ARBA00022741"/>
    </source>
</evidence>
<dbReference type="InterPro" id="IPR013815">
    <property type="entry name" value="ATP_grasp_subdomain_1"/>
</dbReference>
<sequence>SHTGSMAVSQALYEAAFRQAGLLQVRTVEELVDTAKILAMSPPLKGNRVGMITHTAGPAVLASDILAKHGLVLADLDDTTKKTLISERMLAPFTPPTNPVDLTTFGYLDRRLYVEVLDLMGRDSNVDATLAICISGLGDPNVEPFPMRDFGKVTTQYGKPVAVVWGAPVDAHQEFTAWMEAGVPAYPTAERAATALANLCRASKRKKAKESREFLPGFPKELVELVHKKQSSGRYYLLEHEAKRILELAGIRTTRSILAVNEDEAVFAARQIGYPVALKIASVDIVHKSDVGGVVLGISDEEMLRRSFRRMMESVAQRVPSARIEGICVQNMVPPGTEIIVGGVRDPQAGPVVMFGLGGIWVEMLKDVVFRLAPITKEDAWEMIEEIQGASILDGFRGSKPVNKKLLVQLIVAISHIMDRLPIQELDCNPIIFHDDIYTVADVRMVISRTS</sequence>
<dbReference type="InterPro" id="IPR016102">
    <property type="entry name" value="Succinyl-CoA_synth-like"/>
</dbReference>
<dbReference type="Proteomes" id="UP000886355">
    <property type="component" value="Unassembled WGS sequence"/>
</dbReference>
<dbReference type="PANTHER" id="PTHR43334:SF2">
    <property type="entry name" value="ACETATE--COA LIGASE [ADP-FORMING]"/>
    <property type="match status" value="1"/>
</dbReference>
<organism evidence="7">
    <name type="scientific">Thermodesulforhabdus norvegica</name>
    <dbReference type="NCBI Taxonomy" id="39841"/>
    <lineage>
        <taxon>Bacteria</taxon>
        <taxon>Pseudomonadati</taxon>
        <taxon>Thermodesulfobacteriota</taxon>
        <taxon>Syntrophobacteria</taxon>
        <taxon>Syntrophobacterales</taxon>
        <taxon>Thermodesulforhabdaceae</taxon>
        <taxon>Thermodesulforhabdus</taxon>
    </lineage>
</organism>
<gene>
    <name evidence="7" type="ORF">ENG14_06570</name>
</gene>
<dbReference type="GO" id="GO:0016874">
    <property type="term" value="F:ligase activity"/>
    <property type="evidence" value="ECO:0007669"/>
    <property type="project" value="UniProtKB-KW"/>
</dbReference>
<reference evidence="7" key="1">
    <citation type="journal article" date="2020" name="mSystems">
        <title>Genome- and Community-Level Interaction Insights into Carbon Utilization and Element Cycling Functions of Hydrothermarchaeota in Hydrothermal Sediment.</title>
        <authorList>
            <person name="Zhou Z."/>
            <person name="Liu Y."/>
            <person name="Xu W."/>
            <person name="Pan J."/>
            <person name="Luo Z.H."/>
            <person name="Li M."/>
        </authorList>
    </citation>
    <scope>NUCLEOTIDE SEQUENCE [LARGE SCALE GENOMIC DNA]</scope>
    <source>
        <strain evidence="7">HyVt-19</strain>
    </source>
</reference>
<evidence type="ECO:0000256" key="3">
    <source>
        <dbReference type="ARBA" id="ARBA00022840"/>
    </source>
</evidence>
<dbReference type="InterPro" id="IPR032875">
    <property type="entry name" value="Succ_CoA_lig_flav_dom"/>
</dbReference>
<evidence type="ECO:0000259" key="6">
    <source>
        <dbReference type="PROSITE" id="PS50975"/>
    </source>
</evidence>
<accession>A0A7C0WSW0</accession>
<dbReference type="SUPFAM" id="SSF56059">
    <property type="entry name" value="Glutathione synthetase ATP-binding domain-like"/>
    <property type="match status" value="1"/>
</dbReference>
<dbReference type="PROSITE" id="PS50975">
    <property type="entry name" value="ATP_GRASP"/>
    <property type="match status" value="1"/>
</dbReference>
<dbReference type="InterPro" id="IPR051538">
    <property type="entry name" value="Acyl-CoA_Synth/Transferase"/>
</dbReference>
<proteinExistence type="inferred from homology"/>
<dbReference type="Gene3D" id="3.30.1490.20">
    <property type="entry name" value="ATP-grasp fold, A domain"/>
    <property type="match status" value="1"/>
</dbReference>
<dbReference type="GO" id="GO:0005524">
    <property type="term" value="F:ATP binding"/>
    <property type="evidence" value="ECO:0007669"/>
    <property type="project" value="UniProtKB-UniRule"/>
</dbReference>
<feature type="non-terminal residue" evidence="7">
    <location>
        <position position="1"/>
    </location>
</feature>
<protein>
    <recommendedName>
        <fullName evidence="6">ATP-grasp domain-containing protein</fullName>
    </recommendedName>
</protein>
<dbReference type="InterPro" id="IPR011761">
    <property type="entry name" value="ATP-grasp"/>
</dbReference>
<evidence type="ECO:0000256" key="4">
    <source>
        <dbReference type="ARBA" id="ARBA00060888"/>
    </source>
</evidence>
<name>A0A7C0WSW0_9BACT</name>
<comment type="caution">
    <text evidence="7">The sequence shown here is derived from an EMBL/GenBank/DDBJ whole genome shotgun (WGS) entry which is preliminary data.</text>
</comment>
<dbReference type="Pfam" id="PF13607">
    <property type="entry name" value="Succ_CoA_lig"/>
    <property type="match status" value="1"/>
</dbReference>
<keyword evidence="3 5" id="KW-0067">ATP-binding</keyword>
<dbReference type="EMBL" id="DQZW01000310">
    <property type="protein sequence ID" value="HDL90549.1"/>
    <property type="molecule type" value="Genomic_DNA"/>
</dbReference>